<proteinExistence type="inferred from homology"/>
<dbReference type="PANTHER" id="PTHR43000">
    <property type="entry name" value="DTDP-D-GLUCOSE 4,6-DEHYDRATASE-RELATED"/>
    <property type="match status" value="1"/>
</dbReference>
<organism evidence="3 4">
    <name type="scientific">Velamenicoccus archaeovorus</name>
    <dbReference type="NCBI Taxonomy" id="1930593"/>
    <lineage>
        <taxon>Bacteria</taxon>
        <taxon>Pseudomonadati</taxon>
        <taxon>Candidatus Omnitrophota</taxon>
        <taxon>Candidatus Velamenicoccus</taxon>
    </lineage>
</organism>
<evidence type="ECO:0000256" key="1">
    <source>
        <dbReference type="ARBA" id="ARBA00007637"/>
    </source>
</evidence>
<dbReference type="Pfam" id="PF01370">
    <property type="entry name" value="Epimerase"/>
    <property type="match status" value="1"/>
</dbReference>
<evidence type="ECO:0000313" key="3">
    <source>
        <dbReference type="EMBL" id="QAT17024.1"/>
    </source>
</evidence>
<evidence type="ECO:0000313" key="4">
    <source>
        <dbReference type="Proteomes" id="UP000287243"/>
    </source>
</evidence>
<feature type="domain" description="NAD-dependent epimerase/dehydratase" evidence="2">
    <location>
        <begin position="10"/>
        <end position="244"/>
    </location>
</feature>
<keyword evidence="4" id="KW-1185">Reference proteome</keyword>
<protein>
    <recommendedName>
        <fullName evidence="2">NAD-dependent epimerase/dehydratase domain-containing protein</fullName>
    </recommendedName>
</protein>
<reference evidence="3 4" key="1">
    <citation type="submission" date="2017-01" db="EMBL/GenBank/DDBJ databases">
        <title>First insights into the biology of 'candidatus Vampirococcus archaeovorus'.</title>
        <authorList>
            <person name="Kizina J."/>
            <person name="Jordan S."/>
            <person name="Stueber K."/>
            <person name="Reinhardt R."/>
            <person name="Harder J."/>
        </authorList>
    </citation>
    <scope>NUCLEOTIDE SEQUENCE [LARGE SCALE GENOMIC DNA]</scope>
    <source>
        <strain evidence="3 4">LiM</strain>
    </source>
</reference>
<dbReference type="InterPro" id="IPR001509">
    <property type="entry name" value="Epimerase_deHydtase"/>
</dbReference>
<accession>A0A410P4X1</accession>
<dbReference type="Proteomes" id="UP000287243">
    <property type="component" value="Chromosome"/>
</dbReference>
<dbReference type="SUPFAM" id="SSF51735">
    <property type="entry name" value="NAD(P)-binding Rossmann-fold domains"/>
    <property type="match status" value="1"/>
</dbReference>
<gene>
    <name evidence="3" type="ORF">BU251_04375</name>
</gene>
<dbReference type="AlphaFoldDB" id="A0A410P4X1"/>
<dbReference type="InterPro" id="IPR036291">
    <property type="entry name" value="NAD(P)-bd_dom_sf"/>
</dbReference>
<dbReference type="KEGG" id="vai:BU251_04375"/>
<dbReference type="EMBL" id="CP019384">
    <property type="protein sequence ID" value="QAT17024.1"/>
    <property type="molecule type" value="Genomic_DNA"/>
</dbReference>
<sequence length="323" mass="36250">MSSLLKGRVVFVTGADGFIGSHLTQRLIEDGAKVHVFLKKGANHTRLKDVVSRLAVWEGDIRNFRKVVSCLKKIKPAFIYHLAALRNAARQPELIEEMMDVNVRGTVSLLTAALEALPRLKCFINTGTCEEYGNGPVPFRERQRETPVSPYSASKVAATYYGQMMFSSFGLPVMTLRPFLTYGPQQDKDMFIPALIAHCLERRDFPMTEGDQTREFNYVSDVVDAFICAARRFGICLGEVINVGNGREYTIFDVAQKVVKLVGNPISLLKGAIPKRAGEAIRFFSDNKKAHILLRWRPRVGLDEGLKKTIAWYRKNRGDHAGI</sequence>
<comment type="similarity">
    <text evidence="1">Belongs to the NAD(P)-dependent epimerase/dehydratase family.</text>
</comment>
<name>A0A410P4X1_VELA1</name>
<dbReference type="Gene3D" id="3.40.50.720">
    <property type="entry name" value="NAD(P)-binding Rossmann-like Domain"/>
    <property type="match status" value="1"/>
</dbReference>
<evidence type="ECO:0000259" key="2">
    <source>
        <dbReference type="Pfam" id="PF01370"/>
    </source>
</evidence>